<dbReference type="Proteomes" id="UP000046393">
    <property type="component" value="Unplaced"/>
</dbReference>
<dbReference type="SMART" id="SM00254">
    <property type="entry name" value="ShKT"/>
    <property type="match status" value="2"/>
</dbReference>
<evidence type="ECO:0000313" key="7">
    <source>
        <dbReference type="WBParaSite" id="SMUV_0000348901-mRNA-1"/>
    </source>
</evidence>
<feature type="region of interest" description="Disordered" evidence="4">
    <location>
        <begin position="1"/>
        <end position="25"/>
    </location>
</feature>
<dbReference type="PANTHER" id="PTHR11474:SF126">
    <property type="entry name" value="TYROSINASE-LIKE PROTEIN TYR-1-RELATED"/>
    <property type="match status" value="1"/>
</dbReference>
<dbReference type="PRINTS" id="PR00092">
    <property type="entry name" value="TYROSINASE"/>
</dbReference>
<dbReference type="PROSITE" id="PS51670">
    <property type="entry name" value="SHKT"/>
    <property type="match status" value="2"/>
</dbReference>
<keyword evidence="2" id="KW-0186">Copper</keyword>
<dbReference type="InterPro" id="IPR008922">
    <property type="entry name" value="Di-copper_centre_dom_sf"/>
</dbReference>
<dbReference type="InterPro" id="IPR050316">
    <property type="entry name" value="Tyrosinase/Hemocyanin"/>
</dbReference>
<dbReference type="GO" id="GO:0016491">
    <property type="term" value="F:oxidoreductase activity"/>
    <property type="evidence" value="ECO:0007669"/>
    <property type="project" value="InterPro"/>
</dbReference>
<evidence type="ECO:0000256" key="1">
    <source>
        <dbReference type="ARBA" id="ARBA00022723"/>
    </source>
</evidence>
<reference evidence="7" key="1">
    <citation type="submission" date="2017-02" db="UniProtKB">
        <authorList>
            <consortium name="WormBaseParasite"/>
        </authorList>
    </citation>
    <scope>IDENTIFICATION</scope>
</reference>
<feature type="domain" description="ShKT" evidence="5">
    <location>
        <begin position="480"/>
        <end position="515"/>
    </location>
</feature>
<dbReference type="PROSITE" id="PS00497">
    <property type="entry name" value="TYROSINASE_1"/>
    <property type="match status" value="1"/>
</dbReference>
<evidence type="ECO:0000256" key="2">
    <source>
        <dbReference type="ARBA" id="ARBA00023008"/>
    </source>
</evidence>
<evidence type="ECO:0000256" key="3">
    <source>
        <dbReference type="PROSITE-ProRule" id="PRU01005"/>
    </source>
</evidence>
<accession>A0A0N5AGM7</accession>
<proteinExistence type="predicted"/>
<keyword evidence="6" id="KW-1185">Reference proteome</keyword>
<name>A0A0N5AGM7_9BILA</name>
<protein>
    <submittedName>
        <fullName evidence="7">ShKT domain-containing protein</fullName>
    </submittedName>
</protein>
<dbReference type="Pfam" id="PF00264">
    <property type="entry name" value="Tyrosinase"/>
    <property type="match status" value="1"/>
</dbReference>
<feature type="compositionally biased region" description="Polar residues" evidence="4">
    <location>
        <begin position="1"/>
        <end position="22"/>
    </location>
</feature>
<dbReference type="Gene3D" id="1.10.10.1940">
    <property type="match status" value="1"/>
</dbReference>
<sequence length="537" mass="61849">ESGTIAPSIKTASANSNSQPLTINPVEPLQRKNNPYECMTLNCLCPFFEGHLNRRNQCILKNGEILQMALRKEYRMLSDDERQRFHAALNILKRSGEYDRLSAQHQSVGTGSGAHSGPGFLPWHREYLKRFEIAIRLLDPTLAIPYWDSVLDNYIADPRDSIVFTPPFFGETDYFGNVVTGPFAYWHCLDGRSAIWRNMAREGGLFTEQNINSVMAQTNVEFVLAYTAPFQGCPLASNYYAIEYTHSNIHLWIGGHMKPPPSSSNDPVFYLHHSFVDFIWEMWRQTRQSRREYPRDIPQCADPQHFSYSLMRPFYNLANRDGLSNMYTDFMYRYKSRPTCTIQHPFCNSSYLFCDVRIRPHCVTKIKLGGNCRGFRGIDACYKSICQNDHCIPGIFNSKVEVCRSNFSSTFDRFEDLSFRNAKQIVQMSSVISSFNCYNRNPCCNKWSAIGYCNKNRKFQKYCPVSCKICQPMFNVRSECTDRYLQCSSWKSSGHCTGNSSHFMAENCRFSCNLCHQSKSLKCSTYLNSKVSNTCII</sequence>
<comment type="caution">
    <text evidence="3">Lacks conserved residue(s) required for the propagation of feature annotation.</text>
</comment>
<organism evidence="6 7">
    <name type="scientific">Syphacia muris</name>
    <dbReference type="NCBI Taxonomy" id="451379"/>
    <lineage>
        <taxon>Eukaryota</taxon>
        <taxon>Metazoa</taxon>
        <taxon>Ecdysozoa</taxon>
        <taxon>Nematoda</taxon>
        <taxon>Chromadorea</taxon>
        <taxon>Rhabditida</taxon>
        <taxon>Spirurina</taxon>
        <taxon>Oxyuridomorpha</taxon>
        <taxon>Oxyuroidea</taxon>
        <taxon>Oxyuridae</taxon>
        <taxon>Syphacia</taxon>
    </lineage>
</organism>
<dbReference type="PROSITE" id="PS00498">
    <property type="entry name" value="TYROSINASE_2"/>
    <property type="match status" value="1"/>
</dbReference>
<dbReference type="GO" id="GO:0046872">
    <property type="term" value="F:metal ion binding"/>
    <property type="evidence" value="ECO:0007669"/>
    <property type="project" value="UniProtKB-KW"/>
</dbReference>
<keyword evidence="1" id="KW-0479">Metal-binding</keyword>
<feature type="domain" description="ShKT" evidence="5">
    <location>
        <begin position="437"/>
        <end position="470"/>
    </location>
</feature>
<dbReference type="PANTHER" id="PTHR11474">
    <property type="entry name" value="TYROSINASE FAMILY MEMBER"/>
    <property type="match status" value="1"/>
</dbReference>
<dbReference type="InterPro" id="IPR002227">
    <property type="entry name" value="Tyrosinase_Cu-bd"/>
</dbReference>
<dbReference type="AlphaFoldDB" id="A0A0N5AGM7"/>
<dbReference type="Gene3D" id="1.10.1280.10">
    <property type="entry name" value="Di-copper center containing domain from catechol oxidase"/>
    <property type="match status" value="1"/>
</dbReference>
<evidence type="ECO:0000313" key="6">
    <source>
        <dbReference type="Proteomes" id="UP000046393"/>
    </source>
</evidence>
<evidence type="ECO:0000256" key="4">
    <source>
        <dbReference type="SAM" id="MobiDB-lite"/>
    </source>
</evidence>
<dbReference type="SUPFAM" id="SSF48056">
    <property type="entry name" value="Di-copper centre-containing domain"/>
    <property type="match status" value="1"/>
</dbReference>
<dbReference type="WBParaSite" id="SMUV_0000348901-mRNA-1">
    <property type="protein sequence ID" value="SMUV_0000348901-mRNA-1"/>
    <property type="gene ID" value="SMUV_0000348901"/>
</dbReference>
<dbReference type="InterPro" id="IPR003582">
    <property type="entry name" value="ShKT_dom"/>
</dbReference>
<dbReference type="Pfam" id="PF01549">
    <property type="entry name" value="ShK"/>
    <property type="match status" value="2"/>
</dbReference>
<dbReference type="STRING" id="451379.A0A0N5AGM7"/>
<evidence type="ECO:0000259" key="5">
    <source>
        <dbReference type="PROSITE" id="PS51670"/>
    </source>
</evidence>